<evidence type="ECO:0000313" key="1">
    <source>
        <dbReference type="EMBL" id="KKN06330.1"/>
    </source>
</evidence>
<accession>A0A0F9MG48</accession>
<protein>
    <submittedName>
        <fullName evidence="1">Uncharacterized protein</fullName>
    </submittedName>
</protein>
<organism evidence="1">
    <name type="scientific">marine sediment metagenome</name>
    <dbReference type="NCBI Taxonomy" id="412755"/>
    <lineage>
        <taxon>unclassified sequences</taxon>
        <taxon>metagenomes</taxon>
        <taxon>ecological metagenomes</taxon>
    </lineage>
</organism>
<reference evidence="1" key="1">
    <citation type="journal article" date="2015" name="Nature">
        <title>Complex archaea that bridge the gap between prokaryotes and eukaryotes.</title>
        <authorList>
            <person name="Spang A."/>
            <person name="Saw J.H."/>
            <person name="Jorgensen S.L."/>
            <person name="Zaremba-Niedzwiedzka K."/>
            <person name="Martijn J."/>
            <person name="Lind A.E."/>
            <person name="van Eijk R."/>
            <person name="Schleper C."/>
            <person name="Guy L."/>
            <person name="Ettema T.J."/>
        </authorList>
    </citation>
    <scope>NUCLEOTIDE SEQUENCE</scope>
</reference>
<dbReference type="AlphaFoldDB" id="A0A0F9MG48"/>
<comment type="caution">
    <text evidence="1">The sequence shown here is derived from an EMBL/GenBank/DDBJ whole genome shotgun (WGS) entry which is preliminary data.</text>
</comment>
<sequence>MKLHKGKYLHGEAFALMKYATKDGSVVETLWNSRDGVTPFILHSVDGKHELSHVDWQGDRCAPSYIPAIGSRMFVDLTKERMLESKREFVELYWNAEGEYKMKDHPELGPLGKEGAAMRLAYNEWQDGQPDIAEVTQEILDDLRRTRSS</sequence>
<proteinExistence type="predicted"/>
<name>A0A0F9MG48_9ZZZZ</name>
<dbReference type="EMBL" id="LAZR01004703">
    <property type="protein sequence ID" value="KKN06330.1"/>
    <property type="molecule type" value="Genomic_DNA"/>
</dbReference>
<gene>
    <name evidence="1" type="ORF">LCGC14_1078260</name>
</gene>